<dbReference type="EMBL" id="BTSX01000003">
    <property type="protein sequence ID" value="GMS89040.1"/>
    <property type="molecule type" value="Genomic_DNA"/>
</dbReference>
<accession>A0AAV5T9K6</accession>
<evidence type="ECO:0000259" key="9">
    <source>
        <dbReference type="PROSITE" id="PS50081"/>
    </source>
</evidence>
<evidence type="ECO:0000256" key="1">
    <source>
        <dbReference type="ARBA" id="ARBA00005843"/>
    </source>
</evidence>
<feature type="region of interest" description="Disordered" evidence="7">
    <location>
        <begin position="407"/>
        <end position="426"/>
    </location>
</feature>
<keyword evidence="6" id="KW-0067">ATP-binding</keyword>
<keyword evidence="6" id="KW-0547">Nucleotide-binding</keyword>
<feature type="compositionally biased region" description="Polar residues" evidence="7">
    <location>
        <begin position="484"/>
        <end position="494"/>
    </location>
</feature>
<dbReference type="GO" id="GO:0051321">
    <property type="term" value="P:meiotic cell cycle"/>
    <property type="evidence" value="ECO:0007669"/>
    <property type="project" value="UniProtKB-KW"/>
</dbReference>
<evidence type="ECO:0000256" key="5">
    <source>
        <dbReference type="ARBA" id="ARBA00023254"/>
    </source>
</evidence>
<dbReference type="GO" id="GO:0005524">
    <property type="term" value="F:ATP binding"/>
    <property type="evidence" value="ECO:0007669"/>
    <property type="project" value="UniProtKB-UniRule"/>
</dbReference>
<dbReference type="InterPro" id="IPR000719">
    <property type="entry name" value="Prot_kinase_dom"/>
</dbReference>
<dbReference type="FunFam" id="3.30.200.20:FF:000911">
    <property type="entry name" value="Protein CBR-KSR-1"/>
    <property type="match status" value="1"/>
</dbReference>
<feature type="compositionally biased region" description="Basic and acidic residues" evidence="7">
    <location>
        <begin position="495"/>
        <end position="505"/>
    </location>
</feature>
<dbReference type="InterPro" id="IPR011009">
    <property type="entry name" value="Kinase-like_dom_sf"/>
</dbReference>
<keyword evidence="2" id="KW-0479">Metal-binding</keyword>
<gene>
    <name evidence="10" type="ORF">PENTCL1PPCAC_11215</name>
</gene>
<dbReference type="SMART" id="SM00109">
    <property type="entry name" value="C1"/>
    <property type="match status" value="1"/>
</dbReference>
<reference evidence="10" key="1">
    <citation type="submission" date="2023-10" db="EMBL/GenBank/DDBJ databases">
        <title>Genome assembly of Pristionchus species.</title>
        <authorList>
            <person name="Yoshida K."/>
            <person name="Sommer R.J."/>
        </authorList>
    </citation>
    <scope>NUCLEOTIDE SEQUENCE</scope>
    <source>
        <strain evidence="10">RS0144</strain>
    </source>
</reference>
<dbReference type="SUPFAM" id="SSF57889">
    <property type="entry name" value="Cysteine-rich domain"/>
    <property type="match status" value="1"/>
</dbReference>
<keyword evidence="3" id="KW-0863">Zinc-finger</keyword>
<dbReference type="InterPro" id="IPR046349">
    <property type="entry name" value="C1-like_sf"/>
</dbReference>
<evidence type="ECO:0000256" key="6">
    <source>
        <dbReference type="PROSITE-ProRule" id="PRU10141"/>
    </source>
</evidence>
<dbReference type="SUPFAM" id="SSF56112">
    <property type="entry name" value="Protein kinase-like (PK-like)"/>
    <property type="match status" value="1"/>
</dbReference>
<feature type="compositionally biased region" description="Low complexity" evidence="7">
    <location>
        <begin position="177"/>
        <end position="187"/>
    </location>
</feature>
<dbReference type="InterPro" id="IPR002219">
    <property type="entry name" value="PKC_DAG/PE"/>
</dbReference>
<evidence type="ECO:0008006" key="12">
    <source>
        <dbReference type="Google" id="ProtNLM"/>
    </source>
</evidence>
<dbReference type="PANTHER" id="PTHR23257">
    <property type="entry name" value="SERINE-THREONINE PROTEIN KINASE"/>
    <property type="match status" value="1"/>
</dbReference>
<dbReference type="InterPro" id="IPR001245">
    <property type="entry name" value="Ser-Thr/Tyr_kinase_cat_dom"/>
</dbReference>
<dbReference type="PANTHER" id="PTHR23257:SF963">
    <property type="entry name" value="AT08303P"/>
    <property type="match status" value="1"/>
</dbReference>
<feature type="domain" description="Phorbol-ester/DAG-type" evidence="9">
    <location>
        <begin position="298"/>
        <end position="353"/>
    </location>
</feature>
<evidence type="ECO:0000256" key="7">
    <source>
        <dbReference type="SAM" id="MobiDB-lite"/>
    </source>
</evidence>
<dbReference type="GO" id="GO:0008270">
    <property type="term" value="F:zinc ion binding"/>
    <property type="evidence" value="ECO:0007669"/>
    <property type="project" value="UniProtKB-KW"/>
</dbReference>
<feature type="domain" description="Protein kinase" evidence="8">
    <location>
        <begin position="559"/>
        <end position="821"/>
    </location>
</feature>
<dbReference type="PROSITE" id="PS00109">
    <property type="entry name" value="PROTEIN_KINASE_TYR"/>
    <property type="match status" value="1"/>
</dbReference>
<dbReference type="Pfam" id="PF07714">
    <property type="entry name" value="PK_Tyr_Ser-Thr"/>
    <property type="match status" value="1"/>
</dbReference>
<feature type="compositionally biased region" description="Polar residues" evidence="7">
    <location>
        <begin position="506"/>
        <end position="516"/>
    </location>
</feature>
<evidence type="ECO:0000313" key="10">
    <source>
        <dbReference type="EMBL" id="GMS89040.1"/>
    </source>
</evidence>
<keyword evidence="4" id="KW-0862">Zinc</keyword>
<dbReference type="Gene3D" id="3.30.200.20">
    <property type="entry name" value="Phosphorylase Kinase, domain 1"/>
    <property type="match status" value="1"/>
</dbReference>
<feature type="region of interest" description="Disordered" evidence="7">
    <location>
        <begin position="177"/>
        <end position="213"/>
    </location>
</feature>
<dbReference type="GO" id="GO:0002119">
    <property type="term" value="P:nematode larval development"/>
    <property type="evidence" value="ECO:0007669"/>
    <property type="project" value="UniProtKB-ARBA"/>
</dbReference>
<dbReference type="GO" id="GO:0004672">
    <property type="term" value="F:protein kinase activity"/>
    <property type="evidence" value="ECO:0007669"/>
    <property type="project" value="InterPro"/>
</dbReference>
<dbReference type="PROSITE" id="PS50011">
    <property type="entry name" value="PROTEIN_KINASE_DOM"/>
    <property type="match status" value="1"/>
</dbReference>
<evidence type="ECO:0000259" key="8">
    <source>
        <dbReference type="PROSITE" id="PS50011"/>
    </source>
</evidence>
<proteinExistence type="inferred from homology"/>
<dbReference type="Gene3D" id="1.10.510.10">
    <property type="entry name" value="Transferase(Phosphotransferase) domain 1"/>
    <property type="match status" value="1"/>
</dbReference>
<organism evidence="10 11">
    <name type="scientific">Pristionchus entomophagus</name>
    <dbReference type="NCBI Taxonomy" id="358040"/>
    <lineage>
        <taxon>Eukaryota</taxon>
        <taxon>Metazoa</taxon>
        <taxon>Ecdysozoa</taxon>
        <taxon>Nematoda</taxon>
        <taxon>Chromadorea</taxon>
        <taxon>Rhabditida</taxon>
        <taxon>Rhabditina</taxon>
        <taxon>Diplogasteromorpha</taxon>
        <taxon>Diplogasteroidea</taxon>
        <taxon>Neodiplogasteridae</taxon>
        <taxon>Pristionchus</taxon>
    </lineage>
</organism>
<dbReference type="PROSITE" id="PS00107">
    <property type="entry name" value="PROTEIN_KINASE_ATP"/>
    <property type="match status" value="1"/>
</dbReference>
<comment type="caution">
    <text evidence="10">The sequence shown here is derived from an EMBL/GenBank/DDBJ whole genome shotgun (WGS) entry which is preliminary data.</text>
</comment>
<evidence type="ECO:0000256" key="3">
    <source>
        <dbReference type="ARBA" id="ARBA00022771"/>
    </source>
</evidence>
<feature type="binding site" evidence="6">
    <location>
        <position position="585"/>
    </location>
    <ligand>
        <name>ATP</name>
        <dbReference type="ChEBI" id="CHEBI:30616"/>
    </ligand>
</feature>
<dbReference type="AlphaFoldDB" id="A0AAV5T9K6"/>
<evidence type="ECO:0000256" key="4">
    <source>
        <dbReference type="ARBA" id="ARBA00022833"/>
    </source>
</evidence>
<comment type="similarity">
    <text evidence="1">Belongs to the protein kinase superfamily. TKL Ser/Thr protein kinase family.</text>
</comment>
<dbReference type="Gene3D" id="3.30.60.20">
    <property type="match status" value="1"/>
</dbReference>
<dbReference type="GO" id="GO:0005737">
    <property type="term" value="C:cytoplasm"/>
    <property type="evidence" value="ECO:0007669"/>
    <property type="project" value="TreeGrafter"/>
</dbReference>
<feature type="compositionally biased region" description="Low complexity" evidence="7">
    <location>
        <begin position="408"/>
        <end position="420"/>
    </location>
</feature>
<protein>
    <recommendedName>
        <fullName evidence="12">Ksr-1</fullName>
    </recommendedName>
</protein>
<evidence type="ECO:0000256" key="2">
    <source>
        <dbReference type="ARBA" id="ARBA00022723"/>
    </source>
</evidence>
<dbReference type="PROSITE" id="PS50081">
    <property type="entry name" value="ZF_DAG_PE_2"/>
    <property type="match status" value="1"/>
</dbReference>
<dbReference type="InterPro" id="IPR017441">
    <property type="entry name" value="Protein_kinase_ATP_BS"/>
</dbReference>
<dbReference type="InterPro" id="IPR050167">
    <property type="entry name" value="Ser_Thr_protein_kinase"/>
</dbReference>
<keyword evidence="11" id="KW-1185">Reference proteome</keyword>
<sequence length="845" mass="93210">MPGGSSDGVITSSPPVFRPHLIQPGMDSIPSSSSRRDCSQLTNLVKLYSESRESLSNNELISHEARLIRLVANMIRDEIDGEEELSVWLSLMGINEKECSHMREMKIVNDLHSLINLDATQLEEICRRLGLNEETRRRVARSTNKIRRLLHSDQGQSASSAPINIRDDQLAWSIASPIADPSSSSPSTLTLGALPGRSRGAVESSPSTSSGMAKVAFMKPSSSRCASTSSGREHCSSLTSSTLCPPSPLNLTTTTATAASPGAVPPGRLRGITQSTTMHFGTCGTRSPKASRFHHEIPHVWVRKSTFSYRLTEHLCALCQRPLGFGFLNSWEKCKSCKMKVHTHCKSHTGNTCGLTPDHLRSLFDTLVQHGNADTWGMGPQSANVMAASRSLHEPAFQYPDNAAILDSSSSTNSSTPSTPAMANPGAQHSPFVPGMCRSAVASDRGKFFTFPDSVPEVPDIVLHASTDEVTESGGTSGVAIDLTGSQDSQSTIKQSHEERERESQIVDSQGSNGDGSISAELSPGGHNWDRNKWNNFTIRGPSQNSWSEVTIPLSKIEFKRNKLIGKGRFGSVVRGYHFGDVAVKFLNMDHVEDEDRLEHFKAEVASFKNTRHDNIVLCLGYCLDHSSLGIVMGLCKGRTLYSILHGPNPERVDMASAIKFATEICQGVSYLHQKKIIHKDLRTKNIFIESKQRAVITDLGLFSMQRLRYPKRNNSMVVPKHWLAYLAPELIREVAGDLRELSFSQQTDVFSFGTIWYELITWSIPFDSNPSDVIIYSVGKGITAPLHNVATIREVKDILMRCWSFNASDRPSFLSCNTMLNNLPKKRLDRSPSYPMVRSYESIF</sequence>
<dbReference type="GO" id="GO:0040026">
    <property type="term" value="P:positive regulation of vulval development"/>
    <property type="evidence" value="ECO:0007669"/>
    <property type="project" value="UniProtKB-ARBA"/>
</dbReference>
<keyword evidence="5" id="KW-0469">Meiosis</keyword>
<feature type="region of interest" description="Disordered" evidence="7">
    <location>
        <begin position="468"/>
        <end position="527"/>
    </location>
</feature>
<dbReference type="Proteomes" id="UP001432027">
    <property type="component" value="Unassembled WGS sequence"/>
</dbReference>
<name>A0AAV5T9K6_9BILA</name>
<evidence type="ECO:0000313" key="11">
    <source>
        <dbReference type="Proteomes" id="UP001432027"/>
    </source>
</evidence>
<dbReference type="GO" id="GO:0007265">
    <property type="term" value="P:Ras protein signal transduction"/>
    <property type="evidence" value="ECO:0007669"/>
    <property type="project" value="TreeGrafter"/>
</dbReference>
<dbReference type="InterPro" id="IPR008266">
    <property type="entry name" value="Tyr_kinase_AS"/>
</dbReference>